<dbReference type="PANTHER" id="PTHR47326">
    <property type="entry name" value="TRANSPOSABLE ELEMENT TC3 TRANSPOSASE-LIKE PROTEIN"/>
    <property type="match status" value="1"/>
</dbReference>
<name>A0ABQ9I553_9NEOP</name>
<feature type="region of interest" description="Disordered" evidence="1">
    <location>
        <begin position="1"/>
        <end position="29"/>
    </location>
</feature>
<reference evidence="2 3" key="1">
    <citation type="submission" date="2023-02" db="EMBL/GenBank/DDBJ databases">
        <title>LHISI_Scaffold_Assembly.</title>
        <authorList>
            <person name="Stuart O.P."/>
            <person name="Cleave R."/>
            <person name="Magrath M.J.L."/>
            <person name="Mikheyev A.S."/>
        </authorList>
    </citation>
    <scope>NUCLEOTIDE SEQUENCE [LARGE SCALE GENOMIC DNA]</scope>
    <source>
        <strain evidence="2">Daus_M_001</strain>
        <tissue evidence="2">Leg muscle</tissue>
    </source>
</reference>
<feature type="compositionally biased region" description="Basic and acidic residues" evidence="1">
    <location>
        <begin position="155"/>
        <end position="174"/>
    </location>
</feature>
<feature type="compositionally biased region" description="Basic and acidic residues" evidence="1">
    <location>
        <begin position="8"/>
        <end position="24"/>
    </location>
</feature>
<evidence type="ECO:0000256" key="1">
    <source>
        <dbReference type="SAM" id="MobiDB-lite"/>
    </source>
</evidence>
<evidence type="ECO:0000313" key="2">
    <source>
        <dbReference type="EMBL" id="KAJ8891778.1"/>
    </source>
</evidence>
<dbReference type="PANTHER" id="PTHR47326:SF1">
    <property type="entry name" value="HTH PSQ-TYPE DOMAIN-CONTAINING PROTEIN"/>
    <property type="match status" value="1"/>
</dbReference>
<feature type="region of interest" description="Disordered" evidence="1">
    <location>
        <begin position="123"/>
        <end position="175"/>
    </location>
</feature>
<protein>
    <submittedName>
        <fullName evidence="2">Uncharacterized protein</fullName>
    </submittedName>
</protein>
<dbReference type="EMBL" id="JARBHB010000002">
    <property type="protein sequence ID" value="KAJ8891778.1"/>
    <property type="molecule type" value="Genomic_DNA"/>
</dbReference>
<dbReference type="InterPro" id="IPR036397">
    <property type="entry name" value="RNaseH_sf"/>
</dbReference>
<organism evidence="2 3">
    <name type="scientific">Dryococelus australis</name>
    <dbReference type="NCBI Taxonomy" id="614101"/>
    <lineage>
        <taxon>Eukaryota</taxon>
        <taxon>Metazoa</taxon>
        <taxon>Ecdysozoa</taxon>
        <taxon>Arthropoda</taxon>
        <taxon>Hexapoda</taxon>
        <taxon>Insecta</taxon>
        <taxon>Pterygota</taxon>
        <taxon>Neoptera</taxon>
        <taxon>Polyneoptera</taxon>
        <taxon>Phasmatodea</taxon>
        <taxon>Verophasmatodea</taxon>
        <taxon>Anareolatae</taxon>
        <taxon>Phasmatidae</taxon>
        <taxon>Eurycanthinae</taxon>
        <taxon>Dryococelus</taxon>
    </lineage>
</organism>
<accession>A0ABQ9I553</accession>
<dbReference type="Gene3D" id="3.30.420.10">
    <property type="entry name" value="Ribonuclease H-like superfamily/Ribonuclease H"/>
    <property type="match status" value="1"/>
</dbReference>
<keyword evidence="3" id="KW-1185">Reference proteome</keyword>
<evidence type="ECO:0000313" key="3">
    <source>
        <dbReference type="Proteomes" id="UP001159363"/>
    </source>
</evidence>
<dbReference type="Proteomes" id="UP001159363">
    <property type="component" value="Chromosome 2"/>
</dbReference>
<gene>
    <name evidence="2" type="ORF">PR048_004331</name>
</gene>
<comment type="caution">
    <text evidence="2">The sequence shown here is derived from an EMBL/GenBank/DDBJ whole genome shotgun (WGS) entry which is preliminary data.</text>
</comment>
<feature type="region of interest" description="Disordered" evidence="1">
    <location>
        <begin position="192"/>
        <end position="221"/>
    </location>
</feature>
<proteinExistence type="predicted"/>
<sequence>MRVIEVGIEQRRNEMAGETGDPRENPPTNDIVRHDYLPPYPVPEESIDLTPLDFYSWGHLKALVYATPVDDVDTLRNRIVVGCETIRNFPGIHQRFRPIGSGQRRRDRGATSDELDNLAAASSCETPRIGPGGGGVESCRRRDPGRGAKLSAWEEQARRWESGSDKVENREQRGCRSKQQVLCDEVLFRQIKDPSPVARSPHEVADLGPPGLHDSSGRVVS</sequence>